<dbReference type="AlphaFoldDB" id="A0AB36K1B6"/>
<evidence type="ECO:0000313" key="6">
    <source>
        <dbReference type="Proteomes" id="UP000189021"/>
    </source>
</evidence>
<dbReference type="PRINTS" id="PR00035">
    <property type="entry name" value="HTHGNTR"/>
</dbReference>
<dbReference type="GO" id="GO:0045892">
    <property type="term" value="P:negative regulation of DNA-templated transcription"/>
    <property type="evidence" value="ECO:0007669"/>
    <property type="project" value="TreeGrafter"/>
</dbReference>
<feature type="domain" description="HTH gntR-type" evidence="4">
    <location>
        <begin position="1"/>
        <end position="69"/>
    </location>
</feature>
<dbReference type="EMBL" id="MUEK01000003">
    <property type="protein sequence ID" value="OOE40592.1"/>
    <property type="molecule type" value="Genomic_DNA"/>
</dbReference>
<keyword evidence="1" id="KW-0805">Transcription regulation</keyword>
<accession>A0AB36K1B6</accession>
<keyword evidence="6" id="KW-1185">Reference proteome</keyword>
<name>A0AB36K1B6_9GAMM</name>
<dbReference type="InterPro" id="IPR036390">
    <property type="entry name" value="WH_DNA-bd_sf"/>
</dbReference>
<keyword evidence="2" id="KW-0238">DNA-binding</keyword>
<dbReference type="InterPro" id="IPR000524">
    <property type="entry name" value="Tscrpt_reg_HTH_GntR"/>
</dbReference>
<dbReference type="InterPro" id="IPR036388">
    <property type="entry name" value="WH-like_DNA-bd_sf"/>
</dbReference>
<evidence type="ECO:0000313" key="5">
    <source>
        <dbReference type="EMBL" id="OOE40592.1"/>
    </source>
</evidence>
<sequence>MMQFMAIRQQLLAQIDRGLLAPDKKLPGERQLADTFSTTRVTLREALAVLEAEGRIYRRERRGWFVAPTPCAYDPSQLVDWQHDFSQHGGQFAWLAQKTPMASAAVSDQMQLPPFAQVFEGEGLIQIAQLPVGFVRTFLHPDYFPSVWQTGDQATLLNTPANADVSWSSTWEALDSERASVLAVPAGTPVLTVTRAWRIQPAQGSQTIRIDTEWWRQHAVTLCGGSARDAQTGSVKKRE</sequence>
<dbReference type="SUPFAM" id="SSF46785">
    <property type="entry name" value="Winged helix' DNA-binding domain"/>
    <property type="match status" value="1"/>
</dbReference>
<dbReference type="Gene3D" id="1.10.10.10">
    <property type="entry name" value="Winged helix-like DNA-binding domain superfamily/Winged helix DNA-binding domain"/>
    <property type="match status" value="1"/>
</dbReference>
<reference evidence="5 6" key="1">
    <citation type="journal article" date="2017" name="Genome Announc.">
        <title>Draft Genome Sequences of Salinivibrio proteolyticus, Salinivibrio sharmensis, Salinivibrio siamensis, Salinivibrio costicola subsp. alcaliphilus, Salinivibrio costicola subsp. vallismortis, and 29 New Isolates Belonging to the Genus Salinivibrio.</title>
        <authorList>
            <person name="Lopez-Hermoso C."/>
            <person name="de la Haba R.R."/>
            <person name="Sanchez-Porro C."/>
            <person name="Bayliss S.C."/>
            <person name="Feil E.J."/>
            <person name="Ventosa A."/>
        </authorList>
    </citation>
    <scope>NUCLEOTIDE SEQUENCE [LARGE SCALE GENOMIC DNA]</scope>
    <source>
        <strain evidence="5 6">AL184</strain>
    </source>
</reference>
<evidence type="ECO:0000256" key="1">
    <source>
        <dbReference type="ARBA" id="ARBA00023015"/>
    </source>
</evidence>
<organism evidence="5 6">
    <name type="scientific">Salinivibrio kushneri</name>
    <dbReference type="NCBI Taxonomy" id="1908198"/>
    <lineage>
        <taxon>Bacteria</taxon>
        <taxon>Pseudomonadati</taxon>
        <taxon>Pseudomonadota</taxon>
        <taxon>Gammaproteobacteria</taxon>
        <taxon>Vibrionales</taxon>
        <taxon>Vibrionaceae</taxon>
        <taxon>Salinivibrio</taxon>
    </lineage>
</organism>
<evidence type="ECO:0000256" key="2">
    <source>
        <dbReference type="ARBA" id="ARBA00023125"/>
    </source>
</evidence>
<protein>
    <recommendedName>
        <fullName evidence="4">HTH gntR-type domain-containing protein</fullName>
    </recommendedName>
</protein>
<evidence type="ECO:0000256" key="3">
    <source>
        <dbReference type="ARBA" id="ARBA00023163"/>
    </source>
</evidence>
<proteinExistence type="predicted"/>
<dbReference type="Gene3D" id="3.40.1410.10">
    <property type="entry name" value="Chorismate lyase-like"/>
    <property type="match status" value="1"/>
</dbReference>
<dbReference type="RefSeq" id="WP_077658911.1">
    <property type="nucleotide sequence ID" value="NZ_CP040022.1"/>
</dbReference>
<dbReference type="PANTHER" id="PTHR44846:SF7">
    <property type="entry name" value="TRANSCRIPTIONAL REGULATOR OF 2-AMINOETHYLPHOSPHONATE DEGRADATION OPERONS-RELATED"/>
    <property type="match status" value="1"/>
</dbReference>
<dbReference type="Proteomes" id="UP000189021">
    <property type="component" value="Unassembled WGS sequence"/>
</dbReference>
<dbReference type="PROSITE" id="PS50949">
    <property type="entry name" value="HTH_GNTR"/>
    <property type="match status" value="1"/>
</dbReference>
<dbReference type="SUPFAM" id="SSF64288">
    <property type="entry name" value="Chorismate lyase-like"/>
    <property type="match status" value="1"/>
</dbReference>
<dbReference type="SMART" id="SM00345">
    <property type="entry name" value="HTH_GNTR"/>
    <property type="match status" value="1"/>
</dbReference>
<dbReference type="GO" id="GO:0003677">
    <property type="term" value="F:DNA binding"/>
    <property type="evidence" value="ECO:0007669"/>
    <property type="project" value="UniProtKB-KW"/>
</dbReference>
<dbReference type="CDD" id="cd07377">
    <property type="entry name" value="WHTH_GntR"/>
    <property type="match status" value="1"/>
</dbReference>
<gene>
    <name evidence="5" type="ORF">BZG00_04090</name>
</gene>
<dbReference type="Pfam" id="PF00392">
    <property type="entry name" value="GntR"/>
    <property type="match status" value="1"/>
</dbReference>
<evidence type="ECO:0000259" key="4">
    <source>
        <dbReference type="PROSITE" id="PS50949"/>
    </source>
</evidence>
<dbReference type="PANTHER" id="PTHR44846">
    <property type="entry name" value="MANNOSYL-D-GLYCERATE TRANSPORT/METABOLISM SYSTEM REPRESSOR MNGR-RELATED"/>
    <property type="match status" value="1"/>
</dbReference>
<comment type="caution">
    <text evidence="5">The sequence shown here is derived from an EMBL/GenBank/DDBJ whole genome shotgun (WGS) entry which is preliminary data.</text>
</comment>
<dbReference type="GO" id="GO:0003700">
    <property type="term" value="F:DNA-binding transcription factor activity"/>
    <property type="evidence" value="ECO:0007669"/>
    <property type="project" value="InterPro"/>
</dbReference>
<dbReference type="InterPro" id="IPR028978">
    <property type="entry name" value="Chorismate_lyase_/UTRA_dom_sf"/>
</dbReference>
<keyword evidence="3" id="KW-0804">Transcription</keyword>
<dbReference type="InterPro" id="IPR050679">
    <property type="entry name" value="Bact_HTH_transcr_reg"/>
</dbReference>